<protein>
    <submittedName>
        <fullName evidence="1">Uncharacterized protein</fullName>
    </submittedName>
</protein>
<organism evidence="1">
    <name type="scientific">marine sediment metagenome</name>
    <dbReference type="NCBI Taxonomy" id="412755"/>
    <lineage>
        <taxon>unclassified sequences</taxon>
        <taxon>metagenomes</taxon>
        <taxon>ecological metagenomes</taxon>
    </lineage>
</organism>
<dbReference type="AlphaFoldDB" id="X1LE49"/>
<name>X1LE49_9ZZZZ</name>
<reference evidence="1" key="1">
    <citation type="journal article" date="2014" name="Front. Microbiol.">
        <title>High frequency of phylogenetically diverse reductive dehalogenase-homologous genes in deep subseafloor sedimentary metagenomes.</title>
        <authorList>
            <person name="Kawai M."/>
            <person name="Futagami T."/>
            <person name="Toyoda A."/>
            <person name="Takaki Y."/>
            <person name="Nishi S."/>
            <person name="Hori S."/>
            <person name="Arai W."/>
            <person name="Tsubouchi T."/>
            <person name="Morono Y."/>
            <person name="Uchiyama I."/>
            <person name="Ito T."/>
            <person name="Fujiyama A."/>
            <person name="Inagaki F."/>
            <person name="Takami H."/>
        </authorList>
    </citation>
    <scope>NUCLEOTIDE SEQUENCE</scope>
    <source>
        <strain evidence="1">Expedition CK06-06</strain>
    </source>
</reference>
<evidence type="ECO:0000313" key="1">
    <source>
        <dbReference type="EMBL" id="GAI17383.1"/>
    </source>
</evidence>
<feature type="non-terminal residue" evidence="1">
    <location>
        <position position="35"/>
    </location>
</feature>
<proteinExistence type="predicted"/>
<dbReference type="EMBL" id="BARV01005746">
    <property type="protein sequence ID" value="GAI17383.1"/>
    <property type="molecule type" value="Genomic_DNA"/>
</dbReference>
<sequence>MGTSIKRTTKIATALSVAFLFLSSSSGFAGALPTA</sequence>
<accession>X1LE49</accession>
<gene>
    <name evidence="1" type="ORF">S06H3_11660</name>
</gene>
<comment type="caution">
    <text evidence="1">The sequence shown here is derived from an EMBL/GenBank/DDBJ whole genome shotgun (WGS) entry which is preliminary data.</text>
</comment>